<dbReference type="Gene3D" id="1.20.120.1230">
    <property type="match status" value="1"/>
</dbReference>
<name>B7JAC9_ACIF2</name>
<dbReference type="Pfam" id="PF00534">
    <property type="entry name" value="Glycos_transf_1"/>
    <property type="match status" value="1"/>
</dbReference>
<dbReference type="InterPro" id="IPR000368">
    <property type="entry name" value="Sucrose_synth_GT-B1"/>
</dbReference>
<dbReference type="PANTHER" id="PTHR45839">
    <property type="match status" value="1"/>
</dbReference>
<dbReference type="Gene3D" id="3.40.50.2000">
    <property type="entry name" value="Glycogen Phosphorylase B"/>
    <property type="match status" value="2"/>
</dbReference>
<accession>B7JAC9</accession>
<comment type="catalytic activity">
    <reaction evidence="6">
        <text>an NDP-alpha-D-glucose + D-fructose = a ribonucleoside 5'-diphosphate + sucrose + H(+)</text>
        <dbReference type="Rhea" id="RHEA:16241"/>
        <dbReference type="ChEBI" id="CHEBI:15378"/>
        <dbReference type="ChEBI" id="CHEBI:17992"/>
        <dbReference type="ChEBI" id="CHEBI:37721"/>
        <dbReference type="ChEBI" id="CHEBI:57930"/>
        <dbReference type="ChEBI" id="CHEBI:76533"/>
        <dbReference type="EC" id="2.4.1.13"/>
    </reaction>
</comment>
<dbReference type="GO" id="GO:0005985">
    <property type="term" value="P:sucrose metabolic process"/>
    <property type="evidence" value="ECO:0007669"/>
    <property type="project" value="UniProtKB-UniRule"/>
</dbReference>
<dbReference type="Proteomes" id="UP000001362">
    <property type="component" value="Chromosome"/>
</dbReference>
<organism evidence="12 13">
    <name type="scientific">Acidithiobacillus ferrooxidans (strain ATCC 23270 / DSM 14882 / CIP 104768 / NCIMB 8455)</name>
    <name type="common">Ferrobacillus ferrooxidans (strain ATCC 23270)</name>
    <dbReference type="NCBI Taxonomy" id="243159"/>
    <lineage>
        <taxon>Bacteria</taxon>
        <taxon>Pseudomonadati</taxon>
        <taxon>Pseudomonadota</taxon>
        <taxon>Acidithiobacillia</taxon>
        <taxon>Acidithiobacillales</taxon>
        <taxon>Acidithiobacillaceae</taxon>
        <taxon>Acidithiobacillus</taxon>
    </lineage>
</organism>
<dbReference type="eggNOG" id="COG0438">
    <property type="taxonomic scope" value="Bacteria"/>
</dbReference>
<dbReference type="PaxDb" id="243159-AFE_1552"/>
<dbReference type="GO" id="GO:0016157">
    <property type="term" value="F:sucrose synthase activity"/>
    <property type="evidence" value="ECO:0007669"/>
    <property type="project" value="UniProtKB-UniRule"/>
</dbReference>
<dbReference type="KEGG" id="afr:AFE_1552"/>
<evidence type="ECO:0000313" key="12">
    <source>
        <dbReference type="EMBL" id="ACK80791.1"/>
    </source>
</evidence>
<dbReference type="AlphaFoldDB" id="B7JAC9"/>
<reference evidence="12 13" key="1">
    <citation type="journal article" date="2008" name="BMC Genomics">
        <title>Acidithiobacillus ferrooxidans metabolism: from genome sequence to industrial applications.</title>
        <authorList>
            <person name="Valdes J."/>
            <person name="Pedroso I."/>
            <person name="Quatrini R."/>
            <person name="Dodson R.J."/>
            <person name="Tettelin H."/>
            <person name="Blake R.II."/>
            <person name="Eisen J.A."/>
            <person name="Holmes D.S."/>
        </authorList>
    </citation>
    <scope>NUCLEOTIDE SEQUENCE [LARGE SCALE GENOMIC DNA]</scope>
    <source>
        <strain evidence="13">ATCC 23270 / DSM 14882 / CIP 104768 / NCIMB 8455</strain>
    </source>
</reference>
<dbReference type="InterPro" id="IPR056735">
    <property type="entry name" value="SUS_N"/>
</dbReference>
<keyword evidence="4" id="KW-0328">Glycosyltransferase</keyword>
<dbReference type="CAZy" id="GT4">
    <property type="family name" value="Glycosyltransferase Family 4"/>
</dbReference>
<dbReference type="EMBL" id="CP001219">
    <property type="protein sequence ID" value="ACK80791.1"/>
    <property type="molecule type" value="Genomic_DNA"/>
</dbReference>
<dbReference type="HOGENOM" id="CLU_019158_1_0_6"/>
<feature type="domain" description="Glycosyl transferase family 1" evidence="8">
    <location>
        <begin position="569"/>
        <end position="736"/>
    </location>
</feature>
<protein>
    <recommendedName>
        <fullName evidence="3 7">Sucrose synthase</fullName>
        <ecNumber evidence="2 7">2.4.1.13</ecNumber>
    </recommendedName>
</protein>
<evidence type="ECO:0000256" key="2">
    <source>
        <dbReference type="ARBA" id="ARBA00012540"/>
    </source>
</evidence>
<feature type="domain" description="Sucrose synthase first GT-B" evidence="9">
    <location>
        <begin position="273"/>
        <end position="561"/>
    </location>
</feature>
<evidence type="ECO:0000259" key="9">
    <source>
        <dbReference type="Pfam" id="PF00862"/>
    </source>
</evidence>
<comment type="similarity">
    <text evidence="1">Belongs to the glycosyltransferase 1 family.</text>
</comment>
<dbReference type="InterPro" id="IPR001296">
    <property type="entry name" value="Glyco_trans_1"/>
</dbReference>
<dbReference type="PANTHER" id="PTHR45839:SF7">
    <property type="entry name" value="SUCROSE SYNTHASE 1"/>
    <property type="match status" value="1"/>
</dbReference>
<dbReference type="InterPro" id="IPR012820">
    <property type="entry name" value="Sucrose_synthase_pln/cyn"/>
</dbReference>
<evidence type="ECO:0000259" key="11">
    <source>
        <dbReference type="Pfam" id="PF24862"/>
    </source>
</evidence>
<evidence type="ECO:0000259" key="10">
    <source>
        <dbReference type="Pfam" id="PF24861"/>
    </source>
</evidence>
<keyword evidence="13" id="KW-1185">Reference proteome</keyword>
<sequence>MLTTPGVFSKASSTTVFQDKPMPDNLRRCISQNPHCVAGLLRYLFNLQRPFLLYTDLQKAIGDFAADYGSDADLVVLQEFFSRLQEAVLAEPWIYLAWRPSPGRWTYLRMHWEQLHLETLAPSDYLAFKERQVLPANDQEPILTVDFEDFRAAPYHLQDEDTIGQGLIYMNRRLAGRLFGNIKTGRQSILDFLAVHKLNGQSLMVHDQPPDFEALRQTVQYLATLPKTKPWTEFAAEMTYRGFAPGWGDTAGRVRETMRLLMDLLDAPSAEGLQAFIDRIPMISKILIVSIHGWFAQDKVLGRPDTGGQVVYILDQARALEQEMRQRLARQGVDIVPRILIATRLIPNADGTTCDQRLEPVHGADNVQILRVPFRYANGEILPQWISRFNVWPWLERYADDLERETLAEFGRRPDLIIGNYSDGNLVATILSARLNVTQCNIAHALEKSKYLYSDLYWRDHDASHHFACQFTADLIAMNSSDIIVTSTYQEIAGNDREVGQYEGYQNYSLPGLYRVENGIDVFDTKFNIVSPGADAHYYFPYSASEARLRYLHDDIDALLFGEEPAADRRGVLKERDKPIIFSMARMDHIKNLSGLAEIFGASERLRKLANLVIIGGHVDLQNSQDEEEGAQIQRMHDIMDAHQLDGQMRWIGTLLEKNVAGELYRVIGDSRGCFVQPALFEAFGLTVIEAMSSGLPVFATRFGGPLEIIEDGISGFHIDPNNQQETAEKLADFLEAAAADIRVWETISDGALARVGAHYTWGNYAAQMMTLARIFGFWRFMLKADRHAARRYLQMFQHLQWRPLAHAVPLGES</sequence>
<evidence type="ECO:0000256" key="3">
    <source>
        <dbReference type="ARBA" id="ARBA00020955"/>
    </source>
</evidence>
<dbReference type="InterPro" id="IPR056736">
    <property type="entry name" value="SUS_EPBD"/>
</dbReference>
<proteinExistence type="inferred from homology"/>
<evidence type="ECO:0000256" key="4">
    <source>
        <dbReference type="ARBA" id="ARBA00022676"/>
    </source>
</evidence>
<dbReference type="SUPFAM" id="SSF53756">
    <property type="entry name" value="UDP-Glycosyltransferase/glycogen phosphorylase"/>
    <property type="match status" value="1"/>
</dbReference>
<dbReference type="Gene3D" id="3.10.450.330">
    <property type="match status" value="1"/>
</dbReference>
<dbReference type="Pfam" id="PF00862">
    <property type="entry name" value="GT-B_Sucrose_synth"/>
    <property type="match status" value="1"/>
</dbReference>
<dbReference type="Pfam" id="PF24861">
    <property type="entry name" value="SUS_N"/>
    <property type="match status" value="1"/>
</dbReference>
<feature type="domain" description="Sucrose synthase EPBD" evidence="11">
    <location>
        <begin position="165"/>
        <end position="249"/>
    </location>
</feature>
<dbReference type="NCBIfam" id="TIGR02470">
    <property type="entry name" value="sucr_synth"/>
    <property type="match status" value="1"/>
</dbReference>
<evidence type="ECO:0000256" key="7">
    <source>
        <dbReference type="NCBIfam" id="TIGR02470"/>
    </source>
</evidence>
<dbReference type="Pfam" id="PF24862">
    <property type="entry name" value="SUS_EPBD"/>
    <property type="match status" value="1"/>
</dbReference>
<evidence type="ECO:0000256" key="5">
    <source>
        <dbReference type="ARBA" id="ARBA00022679"/>
    </source>
</evidence>
<evidence type="ECO:0000256" key="1">
    <source>
        <dbReference type="ARBA" id="ARBA00006530"/>
    </source>
</evidence>
<evidence type="ECO:0000256" key="6">
    <source>
        <dbReference type="ARBA" id="ARBA00049030"/>
    </source>
</evidence>
<dbReference type="EC" id="2.4.1.13" evidence="2 7"/>
<evidence type="ECO:0000259" key="8">
    <source>
        <dbReference type="Pfam" id="PF00534"/>
    </source>
</evidence>
<gene>
    <name evidence="12" type="ordered locus">AFE_1552</name>
</gene>
<feature type="domain" description="Sucrose synthase N-terminal" evidence="10">
    <location>
        <begin position="20"/>
        <end position="130"/>
    </location>
</feature>
<dbReference type="STRING" id="243159.AFE_1552"/>
<keyword evidence="5" id="KW-0808">Transferase</keyword>
<evidence type="ECO:0000313" key="13">
    <source>
        <dbReference type="Proteomes" id="UP000001362"/>
    </source>
</evidence>